<feature type="non-terminal residue" evidence="1">
    <location>
        <position position="62"/>
    </location>
</feature>
<organism evidence="1 2">
    <name type="scientific">Pseudanabaena galeata UHCC 0370</name>
    <dbReference type="NCBI Taxonomy" id="3110310"/>
    <lineage>
        <taxon>Bacteria</taxon>
        <taxon>Bacillati</taxon>
        <taxon>Cyanobacteriota</taxon>
        <taxon>Cyanophyceae</taxon>
        <taxon>Pseudanabaenales</taxon>
        <taxon>Pseudanabaenaceae</taxon>
        <taxon>Pseudanabaena</taxon>
    </lineage>
</organism>
<evidence type="ECO:0000313" key="1">
    <source>
        <dbReference type="EMBL" id="MEA5480544.1"/>
    </source>
</evidence>
<dbReference type="Proteomes" id="UP001301388">
    <property type="component" value="Unassembled WGS sequence"/>
</dbReference>
<reference evidence="1 2" key="1">
    <citation type="submission" date="2023-12" db="EMBL/GenBank/DDBJ databases">
        <title>Baltic Sea Cyanobacteria.</title>
        <authorList>
            <person name="Delbaje E."/>
            <person name="Fewer D.P."/>
            <person name="Shishido T.K."/>
        </authorList>
    </citation>
    <scope>NUCLEOTIDE SEQUENCE [LARGE SCALE GENOMIC DNA]</scope>
    <source>
        <strain evidence="1 2">UHCC 0370</strain>
    </source>
</reference>
<protein>
    <recommendedName>
        <fullName evidence="3">Alpha/beta hydrolase</fullName>
    </recommendedName>
</protein>
<name>A0ABU5TQS5_9CYAN</name>
<gene>
    <name evidence="1" type="ORF">VB774_23155</name>
</gene>
<dbReference type="SUPFAM" id="SSF53474">
    <property type="entry name" value="alpha/beta-Hydrolases"/>
    <property type="match status" value="1"/>
</dbReference>
<keyword evidence="2" id="KW-1185">Reference proteome</keyword>
<comment type="caution">
    <text evidence="1">The sequence shown here is derived from an EMBL/GenBank/DDBJ whole genome shotgun (WGS) entry which is preliminary data.</text>
</comment>
<sequence>MFIPRGFNERSVLTKLGKMVYYTAQGEPWNEHNPTEALVFLHGFGGGSSAYEWSKVYPAFAA</sequence>
<evidence type="ECO:0000313" key="2">
    <source>
        <dbReference type="Proteomes" id="UP001301388"/>
    </source>
</evidence>
<dbReference type="EMBL" id="JAYGIE010000131">
    <property type="protein sequence ID" value="MEA5480544.1"/>
    <property type="molecule type" value="Genomic_DNA"/>
</dbReference>
<evidence type="ECO:0008006" key="3">
    <source>
        <dbReference type="Google" id="ProtNLM"/>
    </source>
</evidence>
<proteinExistence type="predicted"/>
<dbReference type="Gene3D" id="3.40.50.1820">
    <property type="entry name" value="alpha/beta hydrolase"/>
    <property type="match status" value="1"/>
</dbReference>
<dbReference type="InterPro" id="IPR029058">
    <property type="entry name" value="AB_hydrolase_fold"/>
</dbReference>
<accession>A0ABU5TQS5</accession>